<protein>
    <submittedName>
        <fullName evidence="2">Uncharacterized protein</fullName>
    </submittedName>
</protein>
<evidence type="ECO:0000313" key="3">
    <source>
        <dbReference type="Proteomes" id="UP000632766"/>
    </source>
</evidence>
<reference evidence="2 3" key="1">
    <citation type="journal article" date="2021" name="Int. J. Syst. Evol. Microbiol.">
        <title>Amazonocrinis nigriterrae gen. nov., sp. nov., Atlanticothrix silvestris gen. nov., sp. nov. and Dendronalium phyllosphericum gen. nov., sp. nov., nostocacean cyanobacteria from Brazilian environments.</title>
        <authorList>
            <person name="Alvarenga D.O."/>
            <person name="Andreote A.P.D."/>
            <person name="Branco L.H.Z."/>
            <person name="Delbaje E."/>
            <person name="Cruz R.B."/>
            <person name="Varani A.M."/>
            <person name="Fiore M.F."/>
        </authorList>
    </citation>
    <scope>NUCLEOTIDE SEQUENCE [LARGE SCALE GENOMIC DNA]</scope>
    <source>
        <strain evidence="2 3">CENA67</strain>
    </source>
</reference>
<accession>A0A8J7L7K3</accession>
<dbReference type="EMBL" id="JAECZC010000002">
    <property type="protein sequence ID" value="MBH8561106.1"/>
    <property type="molecule type" value="Genomic_DNA"/>
</dbReference>
<sequence>MANPKGNPQNFDNPPSKDLTSTVTFRCTDEMKEEIKSQDNPGQFCRDAVQEKLDKNKNK</sequence>
<dbReference type="Proteomes" id="UP000632766">
    <property type="component" value="Unassembled WGS sequence"/>
</dbReference>
<dbReference type="RefSeq" id="WP_214662388.1">
    <property type="nucleotide sequence ID" value="NZ_JAECZC010000002.1"/>
</dbReference>
<feature type="region of interest" description="Disordered" evidence="1">
    <location>
        <begin position="1"/>
        <end position="21"/>
    </location>
</feature>
<organism evidence="2 3">
    <name type="scientific">Amazonocrinis nigriterrae CENA67</name>
    <dbReference type="NCBI Taxonomy" id="2794033"/>
    <lineage>
        <taxon>Bacteria</taxon>
        <taxon>Bacillati</taxon>
        <taxon>Cyanobacteriota</taxon>
        <taxon>Cyanophyceae</taxon>
        <taxon>Nostocales</taxon>
        <taxon>Nostocaceae</taxon>
        <taxon>Amazonocrinis</taxon>
        <taxon>Amazonocrinis nigriterrae</taxon>
    </lineage>
</organism>
<proteinExistence type="predicted"/>
<dbReference type="AlphaFoldDB" id="A0A8J7L7K3"/>
<gene>
    <name evidence="2" type="ORF">I8748_02735</name>
</gene>
<name>A0A8J7L7K3_9NOST</name>
<evidence type="ECO:0000313" key="2">
    <source>
        <dbReference type="EMBL" id="MBH8561106.1"/>
    </source>
</evidence>
<comment type="caution">
    <text evidence="2">The sequence shown here is derived from an EMBL/GenBank/DDBJ whole genome shotgun (WGS) entry which is preliminary data.</text>
</comment>
<evidence type="ECO:0000256" key="1">
    <source>
        <dbReference type="SAM" id="MobiDB-lite"/>
    </source>
</evidence>
<keyword evidence="3" id="KW-1185">Reference proteome</keyword>